<reference evidence="3 5" key="2">
    <citation type="journal article" date="2013" name="Nature">
        <title>Insights into bilaterian evolution from three spiralian genomes.</title>
        <authorList>
            <person name="Simakov O."/>
            <person name="Marletaz F."/>
            <person name="Cho S.J."/>
            <person name="Edsinger-Gonzales E."/>
            <person name="Havlak P."/>
            <person name="Hellsten U."/>
            <person name="Kuo D.H."/>
            <person name="Larsson T."/>
            <person name="Lv J."/>
            <person name="Arendt D."/>
            <person name="Savage R."/>
            <person name="Osoegawa K."/>
            <person name="de Jong P."/>
            <person name="Grimwood J."/>
            <person name="Chapman J.A."/>
            <person name="Shapiro H."/>
            <person name="Aerts A."/>
            <person name="Otillar R.P."/>
            <person name="Terry A.Y."/>
            <person name="Boore J.L."/>
            <person name="Grigoriev I.V."/>
            <person name="Lindberg D.R."/>
            <person name="Seaver E.C."/>
            <person name="Weisblat D.A."/>
            <person name="Putnam N.H."/>
            <person name="Rokhsar D.S."/>
        </authorList>
    </citation>
    <scope>NUCLEOTIDE SEQUENCE</scope>
    <source>
        <strain evidence="3 5">I ESC-2004</strain>
    </source>
</reference>
<feature type="compositionally biased region" description="Polar residues" evidence="1">
    <location>
        <begin position="177"/>
        <end position="191"/>
    </location>
</feature>
<feature type="compositionally biased region" description="Polar residues" evidence="1">
    <location>
        <begin position="13"/>
        <end position="29"/>
    </location>
</feature>
<dbReference type="Proteomes" id="UP000014760">
    <property type="component" value="Unassembled WGS sequence"/>
</dbReference>
<evidence type="ECO:0000313" key="4">
    <source>
        <dbReference type="EnsemblMetazoa" id="CapteP219982"/>
    </source>
</evidence>
<gene>
    <name evidence="3" type="ORF">CAPTEDRAFT_219982</name>
</gene>
<evidence type="ECO:0000313" key="3">
    <source>
        <dbReference type="EMBL" id="ELT96340.1"/>
    </source>
</evidence>
<dbReference type="EMBL" id="AMQN01011371">
    <property type="status" value="NOT_ANNOTATED_CDS"/>
    <property type="molecule type" value="Genomic_DNA"/>
</dbReference>
<dbReference type="InterPro" id="IPR048365">
    <property type="entry name" value="TNP-like_RNaseH_N"/>
</dbReference>
<dbReference type="Pfam" id="PF21787">
    <property type="entry name" value="TNP-like_RNaseH_N"/>
    <property type="match status" value="1"/>
</dbReference>
<reference evidence="5" key="1">
    <citation type="submission" date="2012-12" db="EMBL/GenBank/DDBJ databases">
        <authorList>
            <person name="Hellsten U."/>
            <person name="Grimwood J."/>
            <person name="Chapman J.A."/>
            <person name="Shapiro H."/>
            <person name="Aerts A."/>
            <person name="Otillar R.P."/>
            <person name="Terry A.Y."/>
            <person name="Boore J.L."/>
            <person name="Simakov O."/>
            <person name="Marletaz F."/>
            <person name="Cho S.-J."/>
            <person name="Edsinger-Gonzales E."/>
            <person name="Havlak P."/>
            <person name="Kuo D.-H."/>
            <person name="Larsson T."/>
            <person name="Lv J."/>
            <person name="Arendt D."/>
            <person name="Savage R."/>
            <person name="Osoegawa K."/>
            <person name="de Jong P."/>
            <person name="Lindberg D.R."/>
            <person name="Seaver E.C."/>
            <person name="Weisblat D.A."/>
            <person name="Putnam N.H."/>
            <person name="Grigoriev I.V."/>
            <person name="Rokhsar D.S."/>
        </authorList>
    </citation>
    <scope>NUCLEOTIDE SEQUENCE</scope>
    <source>
        <strain evidence="5">I ESC-2004</strain>
    </source>
</reference>
<organism evidence="3">
    <name type="scientific">Capitella teleta</name>
    <name type="common">Polychaete worm</name>
    <dbReference type="NCBI Taxonomy" id="283909"/>
    <lineage>
        <taxon>Eukaryota</taxon>
        <taxon>Metazoa</taxon>
        <taxon>Spiralia</taxon>
        <taxon>Lophotrochozoa</taxon>
        <taxon>Annelida</taxon>
        <taxon>Polychaeta</taxon>
        <taxon>Sedentaria</taxon>
        <taxon>Scolecida</taxon>
        <taxon>Capitellidae</taxon>
        <taxon>Capitella</taxon>
    </lineage>
</organism>
<feature type="region of interest" description="Disordered" evidence="1">
    <location>
        <begin position="156"/>
        <end position="191"/>
    </location>
</feature>
<feature type="region of interest" description="Disordered" evidence="1">
    <location>
        <begin position="1"/>
        <end position="69"/>
    </location>
</feature>
<feature type="domain" description="Transposable element P transposase-like RNase H" evidence="2">
    <location>
        <begin position="205"/>
        <end position="278"/>
    </location>
</feature>
<accession>R7TZJ9</accession>
<protein>
    <recommendedName>
        <fullName evidence="2">Transposable element P transposase-like RNase H domain-containing protein</fullName>
    </recommendedName>
</protein>
<dbReference type="AlphaFoldDB" id="R7TZJ9"/>
<evidence type="ECO:0000259" key="2">
    <source>
        <dbReference type="Pfam" id="PF21787"/>
    </source>
</evidence>
<sequence>MMQLSDNDRDASLHNQSTVSIITEPNTVPFTAEEKKSLDARSAGETTDRANCHQTAGGATKPGKPSQPSFVPEPPLLNTAEEFDAFCLTLFEKEPKSEFLQQCIFHYGARDVGVVVKKMLKAIMTDKLQLQYSRKGVVLFYSCPEEILLRYRPGEATRWNGTTTPRPSNSASQSSSTVRPPTSSCVPLVSSSPIQERPARNVLQEAGFCPKLEKMISLRAQGLAPHERLVSVLFDGMRLTQCLRYSKDSDVIVGFEDVRFLGRSNNIANEGVVIMMLGHKQLPRCVSTGAYHHRSSAVANLCWHGGCGYGDGPGEHLMEDLWLKDSQKPTRLPRGKKMKVCLAAQIFSHSASAAMKTFIKLGIIPHKATGTAIFLQLQKSQLSPLGTGNTSSTFEEAMAKPLSVIEEQTSTYIAGSAVRHLMNTKSTCRDCIKACVSATAPKMVFSVHKDVQGDCLKCCASLEVNLPII</sequence>
<keyword evidence="5" id="KW-1185">Reference proteome</keyword>
<evidence type="ECO:0000313" key="5">
    <source>
        <dbReference type="Proteomes" id="UP000014760"/>
    </source>
</evidence>
<dbReference type="HOGENOM" id="CLU_582969_0_0_1"/>
<name>R7TZJ9_CAPTE</name>
<dbReference type="OrthoDB" id="7440550at2759"/>
<dbReference type="EnsemblMetazoa" id="CapteT219982">
    <property type="protein sequence ID" value="CapteP219982"/>
    <property type="gene ID" value="CapteG219982"/>
</dbReference>
<dbReference type="EMBL" id="AMQN01011372">
    <property type="status" value="NOT_ANNOTATED_CDS"/>
    <property type="molecule type" value="Genomic_DNA"/>
</dbReference>
<dbReference type="EMBL" id="KB308855">
    <property type="protein sequence ID" value="ELT96340.1"/>
    <property type="molecule type" value="Genomic_DNA"/>
</dbReference>
<evidence type="ECO:0000256" key="1">
    <source>
        <dbReference type="SAM" id="MobiDB-lite"/>
    </source>
</evidence>
<reference evidence="4" key="3">
    <citation type="submission" date="2015-06" db="UniProtKB">
        <authorList>
            <consortium name="EnsemblMetazoa"/>
        </authorList>
    </citation>
    <scope>IDENTIFICATION</scope>
</reference>
<proteinExistence type="predicted"/>
<feature type="compositionally biased region" description="Basic and acidic residues" evidence="1">
    <location>
        <begin position="1"/>
        <end position="12"/>
    </location>
</feature>